<dbReference type="NCBIfam" id="TIGR02937">
    <property type="entry name" value="sigma70-ECF"/>
    <property type="match status" value="1"/>
</dbReference>
<dbReference type="InterPro" id="IPR013324">
    <property type="entry name" value="RNA_pol_sigma_r3/r4-like"/>
</dbReference>
<dbReference type="PANTHER" id="PTHR43133:SF8">
    <property type="entry name" value="RNA POLYMERASE SIGMA FACTOR HI_1459-RELATED"/>
    <property type="match status" value="1"/>
</dbReference>
<evidence type="ECO:0000259" key="7">
    <source>
        <dbReference type="Pfam" id="PF08281"/>
    </source>
</evidence>
<protein>
    <submittedName>
        <fullName evidence="8">RNA polymerase sigma-70 factor (ECF subfamily)</fullName>
    </submittedName>
</protein>
<dbReference type="InterPro" id="IPR039425">
    <property type="entry name" value="RNA_pol_sigma-70-like"/>
</dbReference>
<gene>
    <name evidence="8" type="ORF">JOD17_002533</name>
</gene>
<dbReference type="RefSeq" id="WP_204698079.1">
    <property type="nucleotide sequence ID" value="NZ_JAFBEC010000007.1"/>
</dbReference>
<keyword evidence="9" id="KW-1185">Reference proteome</keyword>
<dbReference type="Gene3D" id="1.10.10.10">
    <property type="entry name" value="Winged helix-like DNA-binding domain superfamily/Winged helix DNA-binding domain"/>
    <property type="match status" value="1"/>
</dbReference>
<dbReference type="Pfam" id="PF08281">
    <property type="entry name" value="Sigma70_r4_2"/>
    <property type="match status" value="1"/>
</dbReference>
<dbReference type="SUPFAM" id="SSF88946">
    <property type="entry name" value="Sigma2 domain of RNA polymerase sigma factors"/>
    <property type="match status" value="1"/>
</dbReference>
<dbReference type="InterPro" id="IPR036388">
    <property type="entry name" value="WH-like_DNA-bd_sf"/>
</dbReference>
<proteinExistence type="inferred from homology"/>
<dbReference type="Gene3D" id="1.10.1740.10">
    <property type="match status" value="1"/>
</dbReference>
<keyword evidence="2" id="KW-0805">Transcription regulation</keyword>
<evidence type="ECO:0000256" key="4">
    <source>
        <dbReference type="ARBA" id="ARBA00023125"/>
    </source>
</evidence>
<keyword evidence="3" id="KW-0731">Sigma factor</keyword>
<evidence type="ECO:0000313" key="8">
    <source>
        <dbReference type="EMBL" id="MBM7633439.1"/>
    </source>
</evidence>
<dbReference type="InterPro" id="IPR014284">
    <property type="entry name" value="RNA_pol_sigma-70_dom"/>
</dbReference>
<dbReference type="Pfam" id="PF04542">
    <property type="entry name" value="Sigma70_r2"/>
    <property type="match status" value="1"/>
</dbReference>
<dbReference type="SUPFAM" id="SSF88659">
    <property type="entry name" value="Sigma3 and sigma4 domains of RNA polymerase sigma factors"/>
    <property type="match status" value="1"/>
</dbReference>
<dbReference type="InterPro" id="IPR007627">
    <property type="entry name" value="RNA_pol_sigma70_r2"/>
</dbReference>
<dbReference type="EMBL" id="JAFBEC010000007">
    <property type="protein sequence ID" value="MBM7633439.1"/>
    <property type="molecule type" value="Genomic_DNA"/>
</dbReference>
<dbReference type="InterPro" id="IPR013325">
    <property type="entry name" value="RNA_pol_sigma_r2"/>
</dbReference>
<accession>A0ABS2PDC5</accession>
<evidence type="ECO:0000256" key="5">
    <source>
        <dbReference type="ARBA" id="ARBA00023163"/>
    </source>
</evidence>
<name>A0ABS2PDC5_9BACL</name>
<comment type="caution">
    <text evidence="8">The sequence shown here is derived from an EMBL/GenBank/DDBJ whole genome shotgun (WGS) entry which is preliminary data.</text>
</comment>
<organism evidence="8 9">
    <name type="scientific">Geomicrobium sediminis</name>
    <dbReference type="NCBI Taxonomy" id="1347788"/>
    <lineage>
        <taxon>Bacteria</taxon>
        <taxon>Bacillati</taxon>
        <taxon>Bacillota</taxon>
        <taxon>Bacilli</taxon>
        <taxon>Bacillales</taxon>
        <taxon>Geomicrobium</taxon>
    </lineage>
</organism>
<evidence type="ECO:0000313" key="9">
    <source>
        <dbReference type="Proteomes" id="UP000741863"/>
    </source>
</evidence>
<sequence>MDSKHYEQLHPHLLPFANKIARDSHEANDLIQEAWLRSMKHSYIFELELPKQRAWFFKTMKRMLIDERRKHSREQNGWAVDDGSSAEELFSDYSKVEVSLMMTSLPEDLYDLVYKTYWLGMSSLEIARLQEIPASTIRSKIKKALVLLQKTM</sequence>
<feature type="domain" description="RNA polymerase sigma-70 region 2" evidence="6">
    <location>
        <begin position="6"/>
        <end position="73"/>
    </location>
</feature>
<dbReference type="Proteomes" id="UP000741863">
    <property type="component" value="Unassembled WGS sequence"/>
</dbReference>
<reference evidence="8 9" key="1">
    <citation type="submission" date="2021-01" db="EMBL/GenBank/DDBJ databases">
        <title>Genomic Encyclopedia of Type Strains, Phase IV (KMG-IV): sequencing the most valuable type-strain genomes for metagenomic binning, comparative biology and taxonomic classification.</title>
        <authorList>
            <person name="Goeker M."/>
        </authorList>
    </citation>
    <scope>NUCLEOTIDE SEQUENCE [LARGE SCALE GENOMIC DNA]</scope>
    <source>
        <strain evidence="8 9">DSM 25540</strain>
    </source>
</reference>
<keyword evidence="5" id="KW-0804">Transcription</keyword>
<evidence type="ECO:0000256" key="2">
    <source>
        <dbReference type="ARBA" id="ARBA00023015"/>
    </source>
</evidence>
<dbReference type="PANTHER" id="PTHR43133">
    <property type="entry name" value="RNA POLYMERASE ECF-TYPE SIGMA FACTO"/>
    <property type="match status" value="1"/>
</dbReference>
<feature type="domain" description="RNA polymerase sigma factor 70 region 4 type 2" evidence="7">
    <location>
        <begin position="97"/>
        <end position="146"/>
    </location>
</feature>
<evidence type="ECO:0000256" key="1">
    <source>
        <dbReference type="ARBA" id="ARBA00010641"/>
    </source>
</evidence>
<comment type="similarity">
    <text evidence="1">Belongs to the sigma-70 factor family. ECF subfamily.</text>
</comment>
<dbReference type="InterPro" id="IPR013249">
    <property type="entry name" value="RNA_pol_sigma70_r4_t2"/>
</dbReference>
<evidence type="ECO:0000256" key="3">
    <source>
        <dbReference type="ARBA" id="ARBA00023082"/>
    </source>
</evidence>
<keyword evidence="4" id="KW-0238">DNA-binding</keyword>
<evidence type="ECO:0000259" key="6">
    <source>
        <dbReference type="Pfam" id="PF04542"/>
    </source>
</evidence>